<dbReference type="HOGENOM" id="CLU_163173_0_0_0"/>
<evidence type="ECO:0000313" key="2">
    <source>
        <dbReference type="Proteomes" id="UP000030661"/>
    </source>
</evidence>
<accession>A0A081CAN3</accession>
<reference evidence="1" key="1">
    <citation type="journal article" date="2015" name="PeerJ">
        <title>First genomic representation of candidate bacterial phylum KSB3 points to enhanced environmental sensing as a trigger of wastewater bulking.</title>
        <authorList>
            <person name="Sekiguchi Y."/>
            <person name="Ohashi A."/>
            <person name="Parks D.H."/>
            <person name="Yamauchi T."/>
            <person name="Tyson G.W."/>
            <person name="Hugenholtz P."/>
        </authorList>
    </citation>
    <scope>NUCLEOTIDE SEQUENCE [LARGE SCALE GENOMIC DNA]</scope>
</reference>
<organism evidence="1">
    <name type="scientific">Vecturithrix granuli</name>
    <dbReference type="NCBI Taxonomy" id="1499967"/>
    <lineage>
        <taxon>Bacteria</taxon>
        <taxon>Candidatus Moduliflexota</taxon>
        <taxon>Candidatus Vecturitrichia</taxon>
        <taxon>Candidatus Vecturitrichales</taxon>
        <taxon>Candidatus Vecturitrichaceae</taxon>
        <taxon>Candidatus Vecturithrix</taxon>
    </lineage>
</organism>
<dbReference type="Proteomes" id="UP000030661">
    <property type="component" value="Unassembled WGS sequence"/>
</dbReference>
<gene>
    <name evidence="1" type="ORF">U27_01539</name>
</gene>
<sequence length="99" mass="11154">MLILLVGPPGTFQTLPGIIPRFYLETAEMMPSPFKSFKPFQGLFRVSTKEDSDADPSESKFQTLPGIIPRFYGSVVGGNDFSFFSFQTLPGIIPRFYHR</sequence>
<name>A0A081CAN3_VECG1</name>
<proteinExistence type="predicted"/>
<dbReference type="EMBL" id="DF820481">
    <property type="protein sequence ID" value="GAK61638.1"/>
    <property type="molecule type" value="Genomic_DNA"/>
</dbReference>
<protein>
    <submittedName>
        <fullName evidence="1">Uncharacterized protein</fullName>
    </submittedName>
</protein>
<keyword evidence="2" id="KW-1185">Reference proteome</keyword>
<evidence type="ECO:0000313" key="1">
    <source>
        <dbReference type="EMBL" id="GAK61638.1"/>
    </source>
</evidence>
<dbReference type="AlphaFoldDB" id="A0A081CAN3"/>